<feature type="region of interest" description="Disordered" evidence="1">
    <location>
        <begin position="1"/>
        <end position="41"/>
    </location>
</feature>
<evidence type="ECO:0000313" key="2">
    <source>
        <dbReference type="EMBL" id="VEL39775.1"/>
    </source>
</evidence>
<gene>
    <name evidence="2" type="ORF">PXEA_LOCUS33215</name>
</gene>
<sequence>MQLKRPTESVTAPTTTSMSTTGTSFASADTPRPTTLDTHGGLIVFHPAPSALISSVSNANSPQSLECGESRADPWLNHLLPHGYLPLPSASVPWLARHFSTETSSSLQSHSDRSDPLLLFNADSVIK</sequence>
<comment type="caution">
    <text evidence="2">The sequence shown here is derived from an EMBL/GenBank/DDBJ whole genome shotgun (WGS) entry which is preliminary data.</text>
</comment>
<dbReference type="AlphaFoldDB" id="A0A448XLV7"/>
<evidence type="ECO:0000313" key="3">
    <source>
        <dbReference type="Proteomes" id="UP000784294"/>
    </source>
</evidence>
<reference evidence="2" key="1">
    <citation type="submission" date="2018-11" db="EMBL/GenBank/DDBJ databases">
        <authorList>
            <consortium name="Pathogen Informatics"/>
        </authorList>
    </citation>
    <scope>NUCLEOTIDE SEQUENCE</scope>
</reference>
<keyword evidence="3" id="KW-1185">Reference proteome</keyword>
<evidence type="ECO:0000256" key="1">
    <source>
        <dbReference type="SAM" id="MobiDB-lite"/>
    </source>
</evidence>
<name>A0A448XLV7_9PLAT</name>
<dbReference type="EMBL" id="CAAALY010262504">
    <property type="protein sequence ID" value="VEL39775.1"/>
    <property type="molecule type" value="Genomic_DNA"/>
</dbReference>
<dbReference type="Proteomes" id="UP000784294">
    <property type="component" value="Unassembled WGS sequence"/>
</dbReference>
<organism evidence="2 3">
    <name type="scientific">Protopolystoma xenopodis</name>
    <dbReference type="NCBI Taxonomy" id="117903"/>
    <lineage>
        <taxon>Eukaryota</taxon>
        <taxon>Metazoa</taxon>
        <taxon>Spiralia</taxon>
        <taxon>Lophotrochozoa</taxon>
        <taxon>Platyhelminthes</taxon>
        <taxon>Monogenea</taxon>
        <taxon>Polyopisthocotylea</taxon>
        <taxon>Polystomatidea</taxon>
        <taxon>Polystomatidae</taxon>
        <taxon>Protopolystoma</taxon>
    </lineage>
</organism>
<accession>A0A448XLV7</accession>
<protein>
    <submittedName>
        <fullName evidence="2">Uncharacterized protein</fullName>
    </submittedName>
</protein>
<proteinExistence type="predicted"/>
<feature type="compositionally biased region" description="Low complexity" evidence="1">
    <location>
        <begin position="9"/>
        <end position="28"/>
    </location>
</feature>